<accession>A0A448XFH5</accession>
<name>A0A448XFH5_9PLAT</name>
<dbReference type="Proteomes" id="UP000784294">
    <property type="component" value="Unassembled WGS sequence"/>
</dbReference>
<evidence type="ECO:0000313" key="1">
    <source>
        <dbReference type="EMBL" id="VEL35446.1"/>
    </source>
</evidence>
<proteinExistence type="predicted"/>
<organism evidence="1 2">
    <name type="scientific">Protopolystoma xenopodis</name>
    <dbReference type="NCBI Taxonomy" id="117903"/>
    <lineage>
        <taxon>Eukaryota</taxon>
        <taxon>Metazoa</taxon>
        <taxon>Spiralia</taxon>
        <taxon>Lophotrochozoa</taxon>
        <taxon>Platyhelminthes</taxon>
        <taxon>Monogenea</taxon>
        <taxon>Polyopisthocotylea</taxon>
        <taxon>Polystomatidea</taxon>
        <taxon>Polystomatidae</taxon>
        <taxon>Protopolystoma</taxon>
    </lineage>
</organism>
<keyword evidence="2" id="KW-1185">Reference proteome</keyword>
<evidence type="ECO:0000313" key="2">
    <source>
        <dbReference type="Proteomes" id="UP000784294"/>
    </source>
</evidence>
<gene>
    <name evidence="1" type="ORF">PXEA_LOCUS28886</name>
</gene>
<sequence>MEPIQLEMPANLDTWGSGRQMLIVAHISGNLGVGRLEIMDSWKKAYTTYMLCPFRLRCVYTFFRLVVNFLEVSVSPTRMLLLFVSSSRWPTTATMSPLLAVTFTFHNAPSSASGCFQILSSCGHLHVETV</sequence>
<dbReference type="EMBL" id="CAAALY010249865">
    <property type="protein sequence ID" value="VEL35446.1"/>
    <property type="molecule type" value="Genomic_DNA"/>
</dbReference>
<dbReference type="AlphaFoldDB" id="A0A448XFH5"/>
<reference evidence="1" key="1">
    <citation type="submission" date="2018-11" db="EMBL/GenBank/DDBJ databases">
        <authorList>
            <consortium name="Pathogen Informatics"/>
        </authorList>
    </citation>
    <scope>NUCLEOTIDE SEQUENCE</scope>
</reference>
<protein>
    <submittedName>
        <fullName evidence="1">Uncharacterized protein</fullName>
    </submittedName>
</protein>
<comment type="caution">
    <text evidence="1">The sequence shown here is derived from an EMBL/GenBank/DDBJ whole genome shotgun (WGS) entry which is preliminary data.</text>
</comment>